<dbReference type="SMART" id="SM00471">
    <property type="entry name" value="HDc"/>
    <property type="match status" value="1"/>
</dbReference>
<dbReference type="NCBIfam" id="TIGR01693">
    <property type="entry name" value="UTase_glnD"/>
    <property type="match status" value="1"/>
</dbReference>
<dbReference type="SUPFAM" id="SSF55021">
    <property type="entry name" value="ACT-like"/>
    <property type="match status" value="2"/>
</dbReference>
<dbReference type="CDD" id="cd04900">
    <property type="entry name" value="ACT_UUR-like_1"/>
    <property type="match status" value="1"/>
</dbReference>
<dbReference type="Proteomes" id="UP000839052">
    <property type="component" value="Chromosome"/>
</dbReference>
<dbReference type="PROSITE" id="PS51831">
    <property type="entry name" value="HD"/>
    <property type="match status" value="1"/>
</dbReference>
<comment type="cofactor">
    <cofactor evidence="7">
        <name>Mg(2+)</name>
        <dbReference type="ChEBI" id="CHEBI:18420"/>
    </cofactor>
</comment>
<protein>
    <recommendedName>
        <fullName evidence="7">Bifunctional uridylyltransferase/uridylyl-removing enzyme</fullName>
        <shortName evidence="7">UTase/UR</shortName>
    </recommendedName>
    <alternativeName>
        <fullName evidence="7">Bifunctional [protein-PII] modification enzyme</fullName>
    </alternativeName>
    <alternativeName>
        <fullName evidence="7">Bifunctional nitrogen sensor protein</fullName>
    </alternativeName>
    <domain>
        <recommendedName>
            <fullName evidence="7">[Protein-PII] uridylyltransferase</fullName>
            <shortName evidence="7">PII uridylyltransferase</shortName>
            <shortName evidence="7">UTase</shortName>
            <ecNumber evidence="7">2.7.7.59</ecNumber>
        </recommendedName>
    </domain>
    <domain>
        <recommendedName>
            <fullName evidence="7">[Protein-PII]-UMP uridylyl-removing enzyme</fullName>
            <shortName evidence="7">UR</shortName>
            <ecNumber evidence="7">3.1.4.-</ecNumber>
        </recommendedName>
    </domain>
</protein>
<dbReference type="InterPro" id="IPR010043">
    <property type="entry name" value="UTase/UR"/>
</dbReference>
<dbReference type="EC" id="2.7.7.59" evidence="7"/>
<dbReference type="CDD" id="cd04899">
    <property type="entry name" value="ACT_ACR-UUR-like_2"/>
    <property type="match status" value="1"/>
</dbReference>
<dbReference type="RefSeq" id="WP_239797518.1">
    <property type="nucleotide sequence ID" value="NZ_OU912926.1"/>
</dbReference>
<dbReference type="SUPFAM" id="SSF81593">
    <property type="entry name" value="Nucleotidyltransferase substrate binding subunit/domain"/>
    <property type="match status" value="1"/>
</dbReference>
<feature type="region of interest" description="Uridylyltransferase" evidence="7">
    <location>
        <begin position="1"/>
        <end position="314"/>
    </location>
</feature>
<keyword evidence="3" id="KW-0677">Repeat</keyword>
<keyword evidence="1 7" id="KW-0808">Transferase</keyword>
<comment type="caution">
    <text evidence="7">Lacks conserved residue(s) required for the propagation of feature annotation.</text>
</comment>
<dbReference type="SUPFAM" id="SSF109604">
    <property type="entry name" value="HD-domain/PDEase-like"/>
    <property type="match status" value="1"/>
</dbReference>
<comment type="catalytic activity">
    <reaction evidence="7">
        <text>[protein-PII]-uridylyl-L-tyrosine + H2O = [protein-PII]-L-tyrosine + UMP + H(+)</text>
        <dbReference type="Rhea" id="RHEA:48600"/>
        <dbReference type="Rhea" id="RHEA-COMP:12147"/>
        <dbReference type="Rhea" id="RHEA-COMP:12148"/>
        <dbReference type="ChEBI" id="CHEBI:15377"/>
        <dbReference type="ChEBI" id="CHEBI:15378"/>
        <dbReference type="ChEBI" id="CHEBI:46858"/>
        <dbReference type="ChEBI" id="CHEBI:57865"/>
        <dbReference type="ChEBI" id="CHEBI:90602"/>
    </reaction>
</comment>
<dbReference type="InterPro" id="IPR003607">
    <property type="entry name" value="HD/PDEase_dom"/>
</dbReference>
<dbReference type="PANTHER" id="PTHR47320:SF1">
    <property type="entry name" value="BIFUNCTIONAL URIDYLYLTRANSFERASE_URIDYLYL-REMOVING ENZYME"/>
    <property type="match status" value="1"/>
</dbReference>
<dbReference type="InterPro" id="IPR002912">
    <property type="entry name" value="ACT_dom"/>
</dbReference>
<evidence type="ECO:0000256" key="7">
    <source>
        <dbReference type="HAMAP-Rule" id="MF_00277"/>
    </source>
</evidence>
<evidence type="ECO:0000259" key="9">
    <source>
        <dbReference type="PROSITE" id="PS51831"/>
    </source>
</evidence>
<evidence type="ECO:0000256" key="4">
    <source>
        <dbReference type="ARBA" id="ARBA00022801"/>
    </source>
</evidence>
<evidence type="ECO:0000313" key="11">
    <source>
        <dbReference type="Proteomes" id="UP000839052"/>
    </source>
</evidence>
<dbReference type="Pfam" id="PF01966">
    <property type="entry name" value="HD"/>
    <property type="match status" value="1"/>
</dbReference>
<proteinExistence type="inferred from homology"/>
<evidence type="ECO:0000259" key="8">
    <source>
        <dbReference type="PROSITE" id="PS51671"/>
    </source>
</evidence>
<dbReference type="Pfam" id="PF01842">
    <property type="entry name" value="ACT"/>
    <property type="match status" value="1"/>
</dbReference>
<name>A0ABM8Z1T3_9PROT</name>
<dbReference type="NCBIfam" id="NF002837">
    <property type="entry name" value="PRK03059.1"/>
    <property type="match status" value="1"/>
</dbReference>
<dbReference type="GO" id="GO:0016787">
    <property type="term" value="F:hydrolase activity"/>
    <property type="evidence" value="ECO:0007669"/>
    <property type="project" value="UniProtKB-KW"/>
</dbReference>
<accession>A0ABM8Z1T3</accession>
<gene>
    <name evidence="7 10" type="primary">glnD</name>
    <name evidence="10" type="ORF">NTG6680_2542</name>
</gene>
<dbReference type="InterPro" id="IPR013546">
    <property type="entry name" value="PII_UdlTrfase/GS_AdlTrfase"/>
</dbReference>
<evidence type="ECO:0000256" key="2">
    <source>
        <dbReference type="ARBA" id="ARBA00022695"/>
    </source>
</evidence>
<evidence type="ECO:0000256" key="5">
    <source>
        <dbReference type="ARBA" id="ARBA00022842"/>
    </source>
</evidence>
<dbReference type="EC" id="3.1.4.-" evidence="7"/>
<feature type="domain" description="HD" evidence="9">
    <location>
        <begin position="433"/>
        <end position="549"/>
    </location>
</feature>
<dbReference type="Pfam" id="PF08335">
    <property type="entry name" value="GlnD_UR_UTase"/>
    <property type="match status" value="1"/>
</dbReference>
<dbReference type="PROSITE" id="PS51671">
    <property type="entry name" value="ACT"/>
    <property type="match status" value="2"/>
</dbReference>
<comment type="similarity">
    <text evidence="7">Belongs to the GlnD family.</text>
</comment>
<keyword evidence="11" id="KW-1185">Reference proteome</keyword>
<dbReference type="CDD" id="cd00077">
    <property type="entry name" value="HDc"/>
    <property type="match status" value="1"/>
</dbReference>
<feature type="domain" description="ACT" evidence="8">
    <location>
        <begin position="778"/>
        <end position="845"/>
    </location>
</feature>
<comment type="domain">
    <text evidence="7">Has four distinct domains: an N-terminal nucleotidyltransferase (NT) domain responsible for UTase activity, a central HD domain that encodes UR activity, and two C-terminal ACT domains that seem to have a role in glutamine sensing.</text>
</comment>
<reference evidence="10 11" key="1">
    <citation type="submission" date="2021-10" db="EMBL/GenBank/DDBJ databases">
        <authorList>
            <person name="Koch H."/>
        </authorList>
    </citation>
    <scope>NUCLEOTIDE SEQUENCE [LARGE SCALE GENOMIC DNA]</scope>
    <source>
        <strain evidence="10">6680</strain>
    </source>
</reference>
<dbReference type="EMBL" id="OU912926">
    <property type="protein sequence ID" value="CAG9933791.1"/>
    <property type="molecule type" value="Genomic_DNA"/>
</dbReference>
<dbReference type="PANTHER" id="PTHR47320">
    <property type="entry name" value="BIFUNCTIONAL URIDYLYLTRANSFERASE/URIDYLYL-REMOVING ENZYME"/>
    <property type="match status" value="1"/>
</dbReference>
<evidence type="ECO:0000313" key="10">
    <source>
        <dbReference type="EMBL" id="CAG9933791.1"/>
    </source>
</evidence>
<dbReference type="PIRSF" id="PIRSF006288">
    <property type="entry name" value="PII_uridyltransf"/>
    <property type="match status" value="1"/>
</dbReference>
<keyword evidence="4 7" id="KW-0378">Hydrolase</keyword>
<dbReference type="InterPro" id="IPR045865">
    <property type="entry name" value="ACT-like_dom_sf"/>
</dbReference>
<dbReference type="HAMAP" id="MF_00277">
    <property type="entry name" value="PII_uridylyl_transf"/>
    <property type="match status" value="1"/>
</dbReference>
<evidence type="ECO:0000256" key="6">
    <source>
        <dbReference type="ARBA" id="ARBA00023268"/>
    </source>
</evidence>
<dbReference type="Gene3D" id="1.10.3210.10">
    <property type="entry name" value="Hypothetical protein af1432"/>
    <property type="match status" value="1"/>
</dbReference>
<dbReference type="CDD" id="cd05401">
    <property type="entry name" value="NT_GlnE_GlnD_like"/>
    <property type="match status" value="1"/>
</dbReference>
<keyword evidence="5 7" id="KW-0460">Magnesium</keyword>
<sequence>MQSATEIRQSLRAARLFLQQDYERHAQPARLLRGHAKLVDEHLRAVWQLLVMPPNLTLVGVGGYGRSELYPKSDIDLLILLPEEPDPALQQHLQELVGLLWDIGLEVGHSIRTVAQCVEESVDITVQTNLLEARLIIGAPQLFEEMVSTLTLHLDHRAFYLAKQNEQQRRHARFIDADYNLEPNLKESPGGLRDLQTVLWISRACNLGDTWRELAKAGMITVPEARAIARHEALLQNLRIRLHYLAGRREDRLLFDYQTDLAKQMHITASGVRRASEHMMQRYYRTKQAVLQLNAVLLQNLHTHLFPEASAIHPLNARFITRDDLLEARDEALFESEPSAIMESFLLLEQHPHLSGFSAPTLRALWRARHKIDAAFRRDVHNRALFMAILRQPHGLTHALRRMNQNDILGRYLPAFGRIVGQMQHDLFHVYTVDEHILMVVRNLRRLTLAEHAHEYPLCNKLIKDFARVEVLYIAGLFHDIAKGRGGDHSILGCADAARFCKQHGLTQEDTELVVWLVEHHLTMSTTAQKQDLSDQDVIAAFAAKIKNDRYLVALYLLTVADIRGTSPKVWNAWKGKLLEDLFWATRRYMVDGKIADQIGEIRTRTLEILSLHAIDPEVHETLWAQLDPEYFLRHEPQEIAWHTRLLAHQVNSETAIVKTRLSPLGEGIQLMVYSPDQPYIFARICGFFERLNYNIMEAKIHTTQHGYALDSFLAMDAGNSTPAYRDVMNYIEYELSREIAPADEPSVPKSARISRQLKHFPIASEINITSDDKGNYLLSIIAGDRPGLLARIAHVLARHGIAIRSAKINTLGARAEDIFHIASAALIQPQTITALREELLRQIS</sequence>
<comment type="catalytic activity">
    <reaction evidence="7">
        <text>[protein-PII]-L-tyrosine + UTP = [protein-PII]-uridylyl-L-tyrosine + diphosphate</text>
        <dbReference type="Rhea" id="RHEA:13673"/>
        <dbReference type="Rhea" id="RHEA-COMP:12147"/>
        <dbReference type="Rhea" id="RHEA-COMP:12148"/>
        <dbReference type="ChEBI" id="CHEBI:33019"/>
        <dbReference type="ChEBI" id="CHEBI:46398"/>
        <dbReference type="ChEBI" id="CHEBI:46858"/>
        <dbReference type="ChEBI" id="CHEBI:90602"/>
        <dbReference type="EC" id="2.7.7.59"/>
    </reaction>
</comment>
<keyword evidence="2 7" id="KW-0548">Nucleotidyltransferase</keyword>
<keyword evidence="6 7" id="KW-0511">Multifunctional enzyme</keyword>
<dbReference type="InterPro" id="IPR043519">
    <property type="entry name" value="NT_sf"/>
</dbReference>
<feature type="domain" description="ACT" evidence="8">
    <location>
        <begin position="670"/>
        <end position="747"/>
    </location>
</feature>
<comment type="activity regulation">
    <text evidence="7">Uridylyltransferase (UTase) activity is inhibited by glutamine, while glutamine activates uridylyl-removing (UR) activity.</text>
</comment>
<evidence type="ECO:0000256" key="1">
    <source>
        <dbReference type="ARBA" id="ARBA00022679"/>
    </source>
</evidence>
<evidence type="ECO:0000256" key="3">
    <source>
        <dbReference type="ARBA" id="ARBA00022737"/>
    </source>
</evidence>
<organism evidence="10 11">
    <name type="scientific">Candidatus Nitrotoga arctica</name>
    <dbReference type="NCBI Taxonomy" id="453162"/>
    <lineage>
        <taxon>Bacteria</taxon>
        <taxon>Pseudomonadati</taxon>
        <taxon>Pseudomonadota</taxon>
        <taxon>Betaproteobacteria</taxon>
        <taxon>Nitrosomonadales</taxon>
        <taxon>Gallionellaceae</taxon>
        <taxon>Candidatus Nitrotoga</taxon>
    </lineage>
</organism>
<dbReference type="InterPro" id="IPR006674">
    <property type="entry name" value="HD_domain"/>
</dbReference>
<dbReference type="Gene3D" id="3.30.70.260">
    <property type="match status" value="1"/>
</dbReference>
<dbReference type="SUPFAM" id="SSF81301">
    <property type="entry name" value="Nucleotidyltransferase"/>
    <property type="match status" value="1"/>
</dbReference>
<dbReference type="GO" id="GO:0008773">
    <property type="term" value="F:[protein-PII] uridylyltransferase activity"/>
    <property type="evidence" value="ECO:0007669"/>
    <property type="project" value="UniProtKB-EC"/>
</dbReference>
<comment type="function">
    <text evidence="7">Modifies, by uridylylation and deuridylylation, the PII regulatory proteins (GlnB and homologs), in response to the nitrogen status of the cell that GlnD senses through the glutamine level. Under low glutamine levels, catalyzes the conversion of the PII proteins and UTP to PII-UMP and PPi, while under higher glutamine levels, GlnD hydrolyzes PII-UMP to PII and UMP (deuridylylation). Thus, controls uridylylation state and activity of the PII proteins, and plays an important role in the regulation of nitrogen metabolism.</text>
</comment>